<dbReference type="EMBL" id="JANHAX010000006">
    <property type="protein sequence ID" value="MDQ2091834.1"/>
    <property type="molecule type" value="Genomic_DNA"/>
</dbReference>
<comment type="caution">
    <text evidence="2">The sequence shown here is derived from an EMBL/GenBank/DDBJ whole genome shotgun (WGS) entry which is preliminary data.</text>
</comment>
<feature type="chain" id="PRO_5041952531" description="Lipoprotein" evidence="1">
    <location>
        <begin position="21"/>
        <end position="243"/>
    </location>
</feature>
<evidence type="ECO:0000313" key="2">
    <source>
        <dbReference type="EMBL" id="MDQ2091834.1"/>
    </source>
</evidence>
<protein>
    <recommendedName>
        <fullName evidence="4">Lipoprotein</fullName>
    </recommendedName>
</protein>
<reference evidence="2" key="2">
    <citation type="submission" date="2023-02" db="EMBL/GenBank/DDBJ databases">
        <title>'Rhodoalgimonas zhirmunskyi' gen. nov., isolated from a red alga.</title>
        <authorList>
            <person name="Nedashkovskaya O.I."/>
            <person name="Otstavnykh N.Y."/>
            <person name="Bystritskaya E.P."/>
            <person name="Balabanova L.A."/>
            <person name="Isaeva M.P."/>
        </authorList>
    </citation>
    <scope>NUCLEOTIDE SEQUENCE</scope>
    <source>
        <strain evidence="2">KCTC 52189</strain>
    </source>
</reference>
<evidence type="ECO:0000313" key="3">
    <source>
        <dbReference type="Proteomes" id="UP001226762"/>
    </source>
</evidence>
<sequence>MSRLGPLCAALVALLLVACADVGPVFPTPNYFDPWVSAEDTLDPRSDRAPLITYRTATFRLFPGESRSALRTDKDFGLGQTYLIGFDLRVDRRQLTNRPVTLSRVLRTTGTEAADGSPATQIISVELDARRGATVLGRSCIPPAQLGRWHSIEIRIAMADNDTGYIEVFCDRRPIWAQENFRTTLPPICRLREGCTRGVPRPVKFEWQLGLMADGRLARGLEVQMRRIFYHRLFVIPNRVHTL</sequence>
<evidence type="ECO:0008006" key="4">
    <source>
        <dbReference type="Google" id="ProtNLM"/>
    </source>
</evidence>
<feature type="signal peptide" evidence="1">
    <location>
        <begin position="1"/>
        <end position="20"/>
    </location>
</feature>
<evidence type="ECO:0000256" key="1">
    <source>
        <dbReference type="SAM" id="SignalP"/>
    </source>
</evidence>
<dbReference type="RefSeq" id="WP_306737135.1">
    <property type="nucleotide sequence ID" value="NZ_JANHAX010000006.1"/>
</dbReference>
<name>A0AAE4B6Y4_9RHOB</name>
<accession>A0AAE4B6Y4</accession>
<dbReference type="Gene3D" id="2.60.120.200">
    <property type="match status" value="1"/>
</dbReference>
<dbReference type="PROSITE" id="PS51257">
    <property type="entry name" value="PROKAR_LIPOPROTEIN"/>
    <property type="match status" value="1"/>
</dbReference>
<dbReference type="AlphaFoldDB" id="A0AAE4B6Y4"/>
<organism evidence="2 3">
    <name type="scientific">Marimonas arenosa</name>
    <dbReference type="NCBI Taxonomy" id="1795305"/>
    <lineage>
        <taxon>Bacteria</taxon>
        <taxon>Pseudomonadati</taxon>
        <taxon>Pseudomonadota</taxon>
        <taxon>Alphaproteobacteria</taxon>
        <taxon>Rhodobacterales</taxon>
        <taxon>Paracoccaceae</taxon>
        <taxon>Marimonas</taxon>
    </lineage>
</organism>
<gene>
    <name evidence="2" type="ORF">NO357_18175</name>
</gene>
<reference evidence="2" key="1">
    <citation type="submission" date="2022-07" db="EMBL/GenBank/DDBJ databases">
        <authorList>
            <person name="Otstavnykh N."/>
            <person name="Isaeva M."/>
            <person name="Bystritskaya E."/>
        </authorList>
    </citation>
    <scope>NUCLEOTIDE SEQUENCE</scope>
    <source>
        <strain evidence="2">KCTC 52189</strain>
    </source>
</reference>
<keyword evidence="1" id="KW-0732">Signal</keyword>
<dbReference type="Proteomes" id="UP001226762">
    <property type="component" value="Unassembled WGS sequence"/>
</dbReference>
<keyword evidence="3" id="KW-1185">Reference proteome</keyword>
<proteinExistence type="predicted"/>